<dbReference type="Gene3D" id="1.10.490.110">
    <property type="entry name" value="Uncharacterized conserved protein DUF2267"/>
    <property type="match status" value="1"/>
</dbReference>
<dbReference type="InterPro" id="IPR038282">
    <property type="entry name" value="DUF2267_sf"/>
</dbReference>
<organism evidence="1 2">
    <name type="scientific">Candidatus Desulfacyla euxinica</name>
    <dbReference type="NCBI Taxonomy" id="2841693"/>
    <lineage>
        <taxon>Bacteria</taxon>
        <taxon>Deltaproteobacteria</taxon>
        <taxon>Candidatus Desulfacyla</taxon>
    </lineage>
</organism>
<protein>
    <submittedName>
        <fullName evidence="1">DUF2267 domain-containing protein</fullName>
    </submittedName>
</protein>
<reference evidence="1 2" key="1">
    <citation type="submission" date="2020-08" db="EMBL/GenBank/DDBJ databases">
        <title>Bridging the membrane lipid divide: bacteria of the FCB group superphylum have the potential to synthesize archaeal ether lipids.</title>
        <authorList>
            <person name="Villanueva L."/>
            <person name="Von Meijenfeldt F.A.B."/>
            <person name="Westbye A.B."/>
            <person name="Yadav S."/>
            <person name="Hopmans E.C."/>
            <person name="Dutilh B.E."/>
            <person name="Sinninghe Damste J.S."/>
        </authorList>
    </citation>
    <scope>NUCLEOTIDE SEQUENCE [LARGE SCALE GENOMIC DNA]</scope>
    <source>
        <strain evidence="1">NIOZ-UU27</strain>
    </source>
</reference>
<name>A0A8J6MY35_9DELT</name>
<evidence type="ECO:0000313" key="1">
    <source>
        <dbReference type="EMBL" id="MBC8175801.1"/>
    </source>
</evidence>
<dbReference type="Pfam" id="PF10025">
    <property type="entry name" value="DUF2267"/>
    <property type="match status" value="1"/>
</dbReference>
<dbReference type="EMBL" id="JACNJD010000018">
    <property type="protein sequence ID" value="MBC8175801.1"/>
    <property type="molecule type" value="Genomic_DNA"/>
</dbReference>
<dbReference type="AlphaFoldDB" id="A0A8J6MY35"/>
<comment type="caution">
    <text evidence="1">The sequence shown here is derived from an EMBL/GenBank/DDBJ whole genome shotgun (WGS) entry which is preliminary data.</text>
</comment>
<sequence length="74" mass="8298">MVDRKKFLTSVMYSAGLKSLREADVVTRAVLGVLKREIGVEISKHVEEVLTPDLKKGWQSVEAIGSKDLRESIR</sequence>
<accession>A0A8J6MY35</accession>
<proteinExistence type="predicted"/>
<dbReference type="InterPro" id="IPR018727">
    <property type="entry name" value="DUF2267"/>
</dbReference>
<dbReference type="Proteomes" id="UP000650524">
    <property type="component" value="Unassembled WGS sequence"/>
</dbReference>
<evidence type="ECO:0000313" key="2">
    <source>
        <dbReference type="Proteomes" id="UP000650524"/>
    </source>
</evidence>
<gene>
    <name evidence="1" type="ORF">H8E19_00240</name>
</gene>